<protein>
    <recommendedName>
        <fullName evidence="3">MarR family transcriptional regulator</fullName>
    </recommendedName>
</protein>
<evidence type="ECO:0000313" key="1">
    <source>
        <dbReference type="EMBL" id="MEV4292626.1"/>
    </source>
</evidence>
<evidence type="ECO:0008006" key="3">
    <source>
        <dbReference type="Google" id="ProtNLM"/>
    </source>
</evidence>
<proteinExistence type="predicted"/>
<accession>A0ABV3HJ98</accession>
<sequence length="41" mass="4368">MMRVLGGLAAPDLDELRLELVLVLALHEEAERLGAPAQEAG</sequence>
<reference evidence="1 2" key="1">
    <citation type="submission" date="2024-06" db="EMBL/GenBank/DDBJ databases">
        <title>The Natural Products Discovery Center: Release of the First 8490 Sequenced Strains for Exploring Actinobacteria Biosynthetic Diversity.</title>
        <authorList>
            <person name="Kalkreuter E."/>
            <person name="Kautsar S.A."/>
            <person name="Yang D."/>
            <person name="Bader C.D."/>
            <person name="Teijaro C.N."/>
            <person name="Fluegel L."/>
            <person name="Davis C.M."/>
            <person name="Simpson J.R."/>
            <person name="Lauterbach L."/>
            <person name="Steele A.D."/>
            <person name="Gui C."/>
            <person name="Meng S."/>
            <person name="Li G."/>
            <person name="Viehrig K."/>
            <person name="Ye F."/>
            <person name="Su P."/>
            <person name="Kiefer A.F."/>
            <person name="Nichols A."/>
            <person name="Cepeda A.J."/>
            <person name="Yan W."/>
            <person name="Fan B."/>
            <person name="Jiang Y."/>
            <person name="Adhikari A."/>
            <person name="Zheng C.-J."/>
            <person name="Schuster L."/>
            <person name="Cowan T.M."/>
            <person name="Smanski M.J."/>
            <person name="Chevrette M.G."/>
            <person name="De Carvalho L.P.S."/>
            <person name="Shen B."/>
        </authorList>
    </citation>
    <scope>NUCLEOTIDE SEQUENCE [LARGE SCALE GENOMIC DNA]</scope>
    <source>
        <strain evidence="1 2">NPDC049574</strain>
    </source>
</reference>
<name>A0ABV3HJ98_9ACTN</name>
<dbReference type="EMBL" id="JBFARM010000019">
    <property type="protein sequence ID" value="MEV4292626.1"/>
    <property type="molecule type" value="Genomic_DNA"/>
</dbReference>
<evidence type="ECO:0000313" key="2">
    <source>
        <dbReference type="Proteomes" id="UP001552427"/>
    </source>
</evidence>
<dbReference type="RefSeq" id="WP_281249570.1">
    <property type="nucleotide sequence ID" value="NZ_BAAAMV010000016.1"/>
</dbReference>
<dbReference type="Proteomes" id="UP001552427">
    <property type="component" value="Unassembled WGS sequence"/>
</dbReference>
<comment type="caution">
    <text evidence="1">The sequence shown here is derived from an EMBL/GenBank/DDBJ whole genome shotgun (WGS) entry which is preliminary data.</text>
</comment>
<gene>
    <name evidence="1" type="ORF">AB0K40_44565</name>
</gene>
<keyword evidence="2" id="KW-1185">Reference proteome</keyword>
<organism evidence="1 2">
    <name type="scientific">Nonomuraea bangladeshensis</name>
    <dbReference type="NCBI Taxonomy" id="404385"/>
    <lineage>
        <taxon>Bacteria</taxon>
        <taxon>Bacillati</taxon>
        <taxon>Actinomycetota</taxon>
        <taxon>Actinomycetes</taxon>
        <taxon>Streptosporangiales</taxon>
        <taxon>Streptosporangiaceae</taxon>
        <taxon>Nonomuraea</taxon>
    </lineage>
</organism>